<comment type="caution">
    <text evidence="1">The sequence shown here is derived from an EMBL/GenBank/DDBJ whole genome shotgun (WGS) entry which is preliminary data.</text>
</comment>
<keyword evidence="2" id="KW-1185">Reference proteome</keyword>
<protein>
    <submittedName>
        <fullName evidence="1">Uncharacterized protein</fullName>
    </submittedName>
</protein>
<evidence type="ECO:0000313" key="1">
    <source>
        <dbReference type="EMBL" id="GBO27709.1"/>
    </source>
</evidence>
<accession>A0A4Y2VRC1</accession>
<dbReference type="AlphaFoldDB" id="A0A4Y2VRC1"/>
<name>A0A4Y2VRC1_ARAVE</name>
<dbReference type="Proteomes" id="UP000499080">
    <property type="component" value="Unassembled WGS sequence"/>
</dbReference>
<reference evidence="1 2" key="1">
    <citation type="journal article" date="2019" name="Sci. Rep.">
        <title>Orb-weaving spider Araneus ventricosus genome elucidates the spidroin gene catalogue.</title>
        <authorList>
            <person name="Kono N."/>
            <person name="Nakamura H."/>
            <person name="Ohtoshi R."/>
            <person name="Moran D.A.P."/>
            <person name="Shinohara A."/>
            <person name="Yoshida Y."/>
            <person name="Fujiwara M."/>
            <person name="Mori M."/>
            <person name="Tomita M."/>
            <person name="Arakawa K."/>
        </authorList>
    </citation>
    <scope>NUCLEOTIDE SEQUENCE [LARGE SCALE GENOMIC DNA]</scope>
</reference>
<sequence>MNLTVEKGVKLGVPSAGTLRREGLIQELISVGQTKFRYSQKKQSFDTSLFGGVGSNPTMFYDRLCFR</sequence>
<dbReference type="EMBL" id="BGPR01050767">
    <property type="protein sequence ID" value="GBO27709.1"/>
    <property type="molecule type" value="Genomic_DNA"/>
</dbReference>
<evidence type="ECO:0000313" key="2">
    <source>
        <dbReference type="Proteomes" id="UP000499080"/>
    </source>
</evidence>
<proteinExistence type="predicted"/>
<gene>
    <name evidence="1" type="ORF">AVEN_86074_1</name>
</gene>
<organism evidence="1 2">
    <name type="scientific">Araneus ventricosus</name>
    <name type="common">Orbweaver spider</name>
    <name type="synonym">Epeira ventricosa</name>
    <dbReference type="NCBI Taxonomy" id="182803"/>
    <lineage>
        <taxon>Eukaryota</taxon>
        <taxon>Metazoa</taxon>
        <taxon>Ecdysozoa</taxon>
        <taxon>Arthropoda</taxon>
        <taxon>Chelicerata</taxon>
        <taxon>Arachnida</taxon>
        <taxon>Araneae</taxon>
        <taxon>Araneomorphae</taxon>
        <taxon>Entelegynae</taxon>
        <taxon>Araneoidea</taxon>
        <taxon>Araneidae</taxon>
        <taxon>Araneus</taxon>
    </lineage>
</organism>